<dbReference type="Proteomes" id="UP001596422">
    <property type="component" value="Unassembled WGS sequence"/>
</dbReference>
<accession>A0ABW2A9V1</accession>
<organism evidence="1 2">
    <name type="scientific">Marinobacterium aestuariivivens</name>
    <dbReference type="NCBI Taxonomy" id="1698799"/>
    <lineage>
        <taxon>Bacteria</taxon>
        <taxon>Pseudomonadati</taxon>
        <taxon>Pseudomonadota</taxon>
        <taxon>Gammaproteobacteria</taxon>
        <taxon>Oceanospirillales</taxon>
        <taxon>Oceanospirillaceae</taxon>
        <taxon>Marinobacterium</taxon>
    </lineage>
</organism>
<name>A0ABW2A9V1_9GAMM</name>
<protein>
    <submittedName>
        <fullName evidence="1">Uncharacterized protein</fullName>
    </submittedName>
</protein>
<gene>
    <name evidence="1" type="ORF">ACFQDL_32030</name>
</gene>
<dbReference type="EMBL" id="JBHSWE010000002">
    <property type="protein sequence ID" value="MFC6674226.1"/>
    <property type="molecule type" value="Genomic_DNA"/>
</dbReference>
<evidence type="ECO:0000313" key="2">
    <source>
        <dbReference type="Proteomes" id="UP001596422"/>
    </source>
</evidence>
<sequence>MQVYTTEPGLHLYDGQHICVPSKRRNSGLAYGAFAGIALDTPKNSGLSERNRRRLANDYFAHKHAKQSGADSKADLATVENLLGACHLLPPACI</sequence>
<proteinExistence type="predicted"/>
<comment type="caution">
    <text evidence="1">The sequence shown here is derived from an EMBL/GenBank/DDBJ whole genome shotgun (WGS) entry which is preliminary data.</text>
</comment>
<keyword evidence="2" id="KW-1185">Reference proteome</keyword>
<reference evidence="2" key="1">
    <citation type="journal article" date="2019" name="Int. J. Syst. Evol. Microbiol.">
        <title>The Global Catalogue of Microorganisms (GCM) 10K type strain sequencing project: providing services to taxonomists for standard genome sequencing and annotation.</title>
        <authorList>
            <consortium name="The Broad Institute Genomics Platform"/>
            <consortium name="The Broad Institute Genome Sequencing Center for Infectious Disease"/>
            <person name="Wu L."/>
            <person name="Ma J."/>
        </authorList>
    </citation>
    <scope>NUCLEOTIDE SEQUENCE [LARGE SCALE GENOMIC DNA]</scope>
    <source>
        <strain evidence="2">NBRC 111756</strain>
    </source>
</reference>
<evidence type="ECO:0000313" key="1">
    <source>
        <dbReference type="EMBL" id="MFC6674226.1"/>
    </source>
</evidence>